<reference evidence="1" key="1">
    <citation type="submission" date="2021-06" db="EMBL/GenBank/DDBJ databases">
        <authorList>
            <person name="Kallberg Y."/>
            <person name="Tangrot J."/>
            <person name="Rosling A."/>
        </authorList>
    </citation>
    <scope>NUCLEOTIDE SEQUENCE</scope>
    <source>
        <strain evidence="1">IA702</strain>
    </source>
</reference>
<evidence type="ECO:0000313" key="1">
    <source>
        <dbReference type="EMBL" id="CAG8611439.1"/>
    </source>
</evidence>
<feature type="non-terminal residue" evidence="1">
    <location>
        <position position="1"/>
    </location>
</feature>
<comment type="caution">
    <text evidence="1">The sequence shown here is derived from an EMBL/GenBank/DDBJ whole genome shotgun (WGS) entry which is preliminary data.</text>
</comment>
<dbReference type="Proteomes" id="UP000789572">
    <property type="component" value="Unassembled WGS sequence"/>
</dbReference>
<dbReference type="EMBL" id="CAJVPJ010002041">
    <property type="protein sequence ID" value="CAG8611439.1"/>
    <property type="molecule type" value="Genomic_DNA"/>
</dbReference>
<protein>
    <submittedName>
        <fullName evidence="1">3772_t:CDS:1</fullName>
    </submittedName>
</protein>
<name>A0A9N9GHU3_9GLOM</name>
<accession>A0A9N9GHU3</accession>
<evidence type="ECO:0000313" key="2">
    <source>
        <dbReference type="Proteomes" id="UP000789572"/>
    </source>
</evidence>
<proteinExistence type="predicted"/>
<organism evidence="1 2">
    <name type="scientific">Paraglomus occultum</name>
    <dbReference type="NCBI Taxonomy" id="144539"/>
    <lineage>
        <taxon>Eukaryota</taxon>
        <taxon>Fungi</taxon>
        <taxon>Fungi incertae sedis</taxon>
        <taxon>Mucoromycota</taxon>
        <taxon>Glomeromycotina</taxon>
        <taxon>Glomeromycetes</taxon>
        <taxon>Paraglomerales</taxon>
        <taxon>Paraglomeraceae</taxon>
        <taxon>Paraglomus</taxon>
    </lineage>
</organism>
<keyword evidence="2" id="KW-1185">Reference proteome</keyword>
<dbReference type="AlphaFoldDB" id="A0A9N9GHU3"/>
<gene>
    <name evidence="1" type="ORF">POCULU_LOCUS7967</name>
</gene>
<sequence>AAYDDDHKLIEYLAEVCGNRIVARSILTINMTTRKTSSTLY</sequence>